<feature type="domain" description="RRM" evidence="3">
    <location>
        <begin position="77"/>
        <end position="144"/>
    </location>
</feature>
<gene>
    <name evidence="4" type="ORF">BUALT_Bualt13G0092600</name>
</gene>
<proteinExistence type="predicted"/>
<evidence type="ECO:0000256" key="2">
    <source>
        <dbReference type="PROSITE-ProRule" id="PRU00176"/>
    </source>
</evidence>
<sequence>MEEERYLSVRVKKHRKNGKYVSKGYGFIEFDSVDTSLNVCRDLQGTVLDGHALILQLGHVKKDEQLHKKIENDGSSTKLIVMNVAFEATKKDLRQLFSPFGQIKSSRLLMSFGNHKGFAFVEYVTKQEARNALQALANTHLYGRHSVRCYIVTENTVEVASQLLVECLLALQVLERAKEELGKKDEVTGNDNSLKCYQIALLKTKAAIAGHNNKNIPLSMTLKIQQTKIVNQDLAAAVDEEDAAKFTIAVKELDALVKKNIAT</sequence>
<keyword evidence="5" id="KW-1185">Reference proteome</keyword>
<dbReference type="InterPro" id="IPR012677">
    <property type="entry name" value="Nucleotide-bd_a/b_plait_sf"/>
</dbReference>
<protein>
    <recommendedName>
        <fullName evidence="3">RRM domain-containing protein</fullName>
    </recommendedName>
</protein>
<dbReference type="SUPFAM" id="SSF54928">
    <property type="entry name" value="RNA-binding domain, RBD"/>
    <property type="match status" value="1"/>
</dbReference>
<dbReference type="GO" id="GO:0003723">
    <property type="term" value="F:RNA binding"/>
    <property type="evidence" value="ECO:0007669"/>
    <property type="project" value="UniProtKB-UniRule"/>
</dbReference>
<dbReference type="InterPro" id="IPR000504">
    <property type="entry name" value="RRM_dom"/>
</dbReference>
<dbReference type="SMART" id="SM00360">
    <property type="entry name" value="RRM"/>
    <property type="match status" value="1"/>
</dbReference>
<dbReference type="EMBL" id="WHWC01000013">
    <property type="protein sequence ID" value="KAG8371485.1"/>
    <property type="molecule type" value="Genomic_DNA"/>
</dbReference>
<name>A0AAV6WWV8_9LAMI</name>
<dbReference type="PROSITE" id="PS50102">
    <property type="entry name" value="RRM"/>
    <property type="match status" value="1"/>
</dbReference>
<reference evidence="4" key="1">
    <citation type="submission" date="2019-10" db="EMBL/GenBank/DDBJ databases">
        <authorList>
            <person name="Zhang R."/>
            <person name="Pan Y."/>
            <person name="Wang J."/>
            <person name="Ma R."/>
            <person name="Yu S."/>
        </authorList>
    </citation>
    <scope>NUCLEOTIDE SEQUENCE</scope>
    <source>
        <strain evidence="4">LA-IB0</strain>
        <tissue evidence="4">Leaf</tissue>
    </source>
</reference>
<dbReference type="Proteomes" id="UP000826271">
    <property type="component" value="Unassembled WGS sequence"/>
</dbReference>
<dbReference type="Gene3D" id="3.30.70.330">
    <property type="match status" value="2"/>
</dbReference>
<dbReference type="CDD" id="cd12320">
    <property type="entry name" value="RRM6_RBM19_RRM5_MRD1"/>
    <property type="match status" value="1"/>
</dbReference>
<evidence type="ECO:0000313" key="5">
    <source>
        <dbReference type="Proteomes" id="UP000826271"/>
    </source>
</evidence>
<evidence type="ECO:0000256" key="1">
    <source>
        <dbReference type="ARBA" id="ARBA00022884"/>
    </source>
</evidence>
<dbReference type="InterPro" id="IPR035979">
    <property type="entry name" value="RBD_domain_sf"/>
</dbReference>
<accession>A0AAV6WWV8</accession>
<dbReference type="Pfam" id="PF00076">
    <property type="entry name" value="RRM_1"/>
    <property type="match status" value="1"/>
</dbReference>
<organism evidence="4 5">
    <name type="scientific">Buddleja alternifolia</name>
    <dbReference type="NCBI Taxonomy" id="168488"/>
    <lineage>
        <taxon>Eukaryota</taxon>
        <taxon>Viridiplantae</taxon>
        <taxon>Streptophyta</taxon>
        <taxon>Embryophyta</taxon>
        <taxon>Tracheophyta</taxon>
        <taxon>Spermatophyta</taxon>
        <taxon>Magnoliopsida</taxon>
        <taxon>eudicotyledons</taxon>
        <taxon>Gunneridae</taxon>
        <taxon>Pentapetalae</taxon>
        <taxon>asterids</taxon>
        <taxon>lamiids</taxon>
        <taxon>Lamiales</taxon>
        <taxon>Scrophulariaceae</taxon>
        <taxon>Buddlejeae</taxon>
        <taxon>Buddleja</taxon>
    </lineage>
</organism>
<evidence type="ECO:0000259" key="3">
    <source>
        <dbReference type="PROSITE" id="PS50102"/>
    </source>
</evidence>
<dbReference type="AlphaFoldDB" id="A0AAV6WWV8"/>
<dbReference type="PANTHER" id="PTHR10352">
    <property type="entry name" value="EUKARYOTIC TRANSLATION INITIATION FACTOR 3 SUBUNIT G"/>
    <property type="match status" value="1"/>
</dbReference>
<evidence type="ECO:0000313" key="4">
    <source>
        <dbReference type="EMBL" id="KAG8371485.1"/>
    </source>
</evidence>
<comment type="caution">
    <text evidence="4">The sequence shown here is derived from an EMBL/GenBank/DDBJ whole genome shotgun (WGS) entry which is preliminary data.</text>
</comment>
<keyword evidence="1 2" id="KW-0694">RNA-binding</keyword>